<name>A0A5J4WCN5_9EUKA</name>
<proteinExistence type="predicted"/>
<gene>
    <name evidence="1" type="ORF">EZS28_012061</name>
</gene>
<evidence type="ECO:0000313" key="2">
    <source>
        <dbReference type="Proteomes" id="UP000324800"/>
    </source>
</evidence>
<dbReference type="OrthoDB" id="3265672at2759"/>
<dbReference type="Proteomes" id="UP000324800">
    <property type="component" value="Unassembled WGS sequence"/>
</dbReference>
<dbReference type="AlphaFoldDB" id="A0A5J4WCN5"/>
<organism evidence="1 2">
    <name type="scientific">Streblomastix strix</name>
    <dbReference type="NCBI Taxonomy" id="222440"/>
    <lineage>
        <taxon>Eukaryota</taxon>
        <taxon>Metamonada</taxon>
        <taxon>Preaxostyla</taxon>
        <taxon>Oxymonadida</taxon>
        <taxon>Streblomastigidae</taxon>
        <taxon>Streblomastix</taxon>
    </lineage>
</organism>
<protein>
    <submittedName>
        <fullName evidence="1">Uncharacterized protein</fullName>
    </submittedName>
</protein>
<accession>A0A5J4WCN5</accession>
<reference evidence="1 2" key="1">
    <citation type="submission" date="2019-03" db="EMBL/GenBank/DDBJ databases">
        <title>Single cell metagenomics reveals metabolic interactions within the superorganism composed of flagellate Streblomastix strix and complex community of Bacteroidetes bacteria on its surface.</title>
        <authorList>
            <person name="Treitli S.C."/>
            <person name="Kolisko M."/>
            <person name="Husnik F."/>
            <person name="Keeling P."/>
            <person name="Hampl V."/>
        </authorList>
    </citation>
    <scope>NUCLEOTIDE SEQUENCE [LARGE SCALE GENOMIC DNA]</scope>
    <source>
        <strain evidence="1">ST1C</strain>
    </source>
</reference>
<evidence type="ECO:0000313" key="1">
    <source>
        <dbReference type="EMBL" id="KAA6392413.1"/>
    </source>
</evidence>
<dbReference type="EMBL" id="SNRW01002548">
    <property type="protein sequence ID" value="KAA6392413.1"/>
    <property type="molecule type" value="Genomic_DNA"/>
</dbReference>
<sequence>MPPYFILKAPVDWRAHKLAGNKDLFNCHLAESDGTTMNTELMANFLDQVFIPNVNLTRARLGKPANELKFCWAIDSNHDCLNELKFCWVIKLDKLQVLVLKTFSIIIIANQYFNSPINVPKLHDDIRDRLTKMMQQRKMYDVWNVVIYSLTPQRVETVQLKLYEYISTEFQTDGWDQGEVVVYYYTSYNYEQYIFGD</sequence>
<comment type="caution">
    <text evidence="1">The sequence shown here is derived from an EMBL/GenBank/DDBJ whole genome shotgun (WGS) entry which is preliminary data.</text>
</comment>